<dbReference type="RefSeq" id="WP_159052147.1">
    <property type="nucleotide sequence ID" value="NZ_JBJVNI010000022.1"/>
</dbReference>
<keyword evidence="1" id="KW-0732">Signal</keyword>
<feature type="chain" id="PRO_5045341886" description="Secreted protein" evidence="1">
    <location>
        <begin position="28"/>
        <end position="48"/>
    </location>
</feature>
<feature type="signal peptide" evidence="1">
    <location>
        <begin position="1"/>
        <end position="27"/>
    </location>
</feature>
<accession>A0ABW9I1R2</accession>
<reference evidence="2 3" key="1">
    <citation type="submission" date="2024-12" db="EMBL/GenBank/DDBJ databases">
        <title>Forecasting of Potato common scab and diversities of Pathogenic streptomyces spp. in china.</title>
        <authorList>
            <person name="Handique U."/>
            <person name="Wu J."/>
        </authorList>
    </citation>
    <scope>NUCLEOTIDE SEQUENCE [LARGE SCALE GENOMIC DNA]</scope>
    <source>
        <strain evidence="2 3">ZRIMU1530</strain>
    </source>
</reference>
<comment type="caution">
    <text evidence="2">The sequence shown here is derived from an EMBL/GenBank/DDBJ whole genome shotgun (WGS) entry which is preliminary data.</text>
</comment>
<evidence type="ECO:0008006" key="4">
    <source>
        <dbReference type="Google" id="ProtNLM"/>
    </source>
</evidence>
<dbReference type="EMBL" id="JBJVNI010000022">
    <property type="protein sequence ID" value="MFM9613771.1"/>
    <property type="molecule type" value="Genomic_DNA"/>
</dbReference>
<keyword evidence="3" id="KW-1185">Reference proteome</keyword>
<evidence type="ECO:0000313" key="3">
    <source>
        <dbReference type="Proteomes" id="UP001631957"/>
    </source>
</evidence>
<dbReference type="Proteomes" id="UP001631957">
    <property type="component" value="Unassembled WGS sequence"/>
</dbReference>
<evidence type="ECO:0000313" key="2">
    <source>
        <dbReference type="EMBL" id="MFM9613771.1"/>
    </source>
</evidence>
<proteinExistence type="predicted"/>
<organism evidence="2 3">
    <name type="scientific">Streptomyces niveiscabiei</name>
    <dbReference type="NCBI Taxonomy" id="164115"/>
    <lineage>
        <taxon>Bacteria</taxon>
        <taxon>Bacillati</taxon>
        <taxon>Actinomycetota</taxon>
        <taxon>Actinomycetes</taxon>
        <taxon>Kitasatosporales</taxon>
        <taxon>Streptomycetaceae</taxon>
        <taxon>Streptomyces</taxon>
    </lineage>
</organism>
<evidence type="ECO:0000256" key="1">
    <source>
        <dbReference type="SAM" id="SignalP"/>
    </source>
</evidence>
<protein>
    <recommendedName>
        <fullName evidence="4">Secreted protein</fullName>
    </recommendedName>
</protein>
<name>A0ABW9I1R2_9ACTN</name>
<sequence>MFVRIPTSALLLTIAASVLLWSFSATATAVHPQPVHVSYTLADSAWGG</sequence>
<gene>
    <name evidence="2" type="ORF">ACKI18_34435</name>
</gene>